<evidence type="ECO:0000256" key="1">
    <source>
        <dbReference type="SAM" id="MobiDB-lite"/>
    </source>
</evidence>
<feature type="region of interest" description="Disordered" evidence="1">
    <location>
        <begin position="173"/>
        <end position="215"/>
    </location>
</feature>
<feature type="compositionally biased region" description="Polar residues" evidence="1">
    <location>
        <begin position="586"/>
        <end position="601"/>
    </location>
</feature>
<feature type="compositionally biased region" description="Acidic residues" evidence="1">
    <location>
        <begin position="456"/>
        <end position="471"/>
    </location>
</feature>
<dbReference type="Proteomes" id="UP000480548">
    <property type="component" value="Unassembled WGS sequence"/>
</dbReference>
<accession>A0A7C8NIN8</accession>
<evidence type="ECO:0000313" key="3">
    <source>
        <dbReference type="Proteomes" id="UP000480548"/>
    </source>
</evidence>
<feature type="compositionally biased region" description="Basic and acidic residues" evidence="1">
    <location>
        <begin position="656"/>
        <end position="666"/>
    </location>
</feature>
<proteinExistence type="predicted"/>
<feature type="compositionally biased region" description="Low complexity" evidence="1">
    <location>
        <begin position="1"/>
        <end position="20"/>
    </location>
</feature>
<feature type="compositionally biased region" description="Polar residues" evidence="1">
    <location>
        <begin position="371"/>
        <end position="380"/>
    </location>
</feature>
<feature type="compositionally biased region" description="Polar residues" evidence="1">
    <location>
        <begin position="191"/>
        <end position="215"/>
    </location>
</feature>
<organism evidence="2 3">
    <name type="scientific">Orbilia oligospora</name>
    <name type="common">Nematode-trapping fungus</name>
    <name type="synonym">Arthrobotrys oligospora</name>
    <dbReference type="NCBI Taxonomy" id="2813651"/>
    <lineage>
        <taxon>Eukaryota</taxon>
        <taxon>Fungi</taxon>
        <taxon>Dikarya</taxon>
        <taxon>Ascomycota</taxon>
        <taxon>Pezizomycotina</taxon>
        <taxon>Orbiliomycetes</taxon>
        <taxon>Orbiliales</taxon>
        <taxon>Orbiliaceae</taxon>
        <taxon>Orbilia</taxon>
    </lineage>
</organism>
<feature type="compositionally biased region" description="Acidic residues" evidence="1">
    <location>
        <begin position="489"/>
        <end position="547"/>
    </location>
</feature>
<protein>
    <submittedName>
        <fullName evidence="2">Uncharacterized protein</fullName>
    </submittedName>
</protein>
<dbReference type="EMBL" id="WIQZ01000105">
    <property type="protein sequence ID" value="KAF3123897.1"/>
    <property type="molecule type" value="Genomic_DNA"/>
</dbReference>
<feature type="compositionally biased region" description="Polar residues" evidence="1">
    <location>
        <begin position="234"/>
        <end position="247"/>
    </location>
</feature>
<sequence>MSQRSSAFGGSTMSAASATSLTPSRRFPSALERNNPDVRPSILALVDTSKPISQQVDQIKAATQREAGSPSPRVTSGDSDVFRHSQRGPPRSNASHHSVRSFGSFGLTPSTRRQTSGELGKGDDGLIVAMRKKAAEERRKKHLREMRASQAGSTVSRSVFGASRVSNSSFGISRIGLHSSTGSGIRPASSLMGSRSQRLPPTSVNATTIANDTTASPHRFEDLRYVQEVLARSRGTSAVSSRASSPEATKPESPYAALAARAREEEEERLRWEEEVLSASNRKRDAAGTLRYSPEDTMDNSVHPYGKEAKDPRKRSLAADSLAGGQQPAKRSRSSEPAEERPRSSDRKLMPPPPAPTSQHFAATPSPPRHFTTNQGSSFGVSFGIGPEEMAVEGEKREEAGDNRPANHSVEPEIGTPVSLFQPSNAPLGGAPIARDFAYPGGPVFNPEPVHAGSDTEPDEDQEDDEADEQEVGAPKKGSKQPEVVSLLDSDDEDEDAEEEEETFEGFGDYDDEDDEGEGDDEVSDEDEEEENGSSGDDNDESDDEEPMIIPICSSPVPESVHEDSPETNGTTAQIPESLLAEEDMSSLTAQKPVVTRNNVHATRSRSSTAQTSSQEKMWMRDSGGRLMRSASPESVGIALAAPSNDQDAPNEDDHDVPNDDDHNAPNDDEAAGSELPIDPLLNPSVDVAIPAVAHAH</sequence>
<feature type="compositionally biased region" description="Basic and acidic residues" evidence="1">
    <location>
        <begin position="261"/>
        <end position="274"/>
    </location>
</feature>
<feature type="region of interest" description="Disordered" evidence="1">
    <location>
        <begin position="233"/>
        <end position="684"/>
    </location>
</feature>
<feature type="region of interest" description="Disordered" evidence="1">
    <location>
        <begin position="1"/>
        <end position="156"/>
    </location>
</feature>
<dbReference type="AlphaFoldDB" id="A0A7C8NIN8"/>
<feature type="compositionally biased region" description="Basic and acidic residues" evidence="1">
    <location>
        <begin position="393"/>
        <end position="402"/>
    </location>
</feature>
<feature type="compositionally biased region" description="Low complexity" evidence="1">
    <location>
        <begin position="605"/>
        <end position="615"/>
    </location>
</feature>
<name>A0A7C8NIN8_ORBOL</name>
<gene>
    <name evidence="2" type="ORF">TWF703_000607</name>
</gene>
<evidence type="ECO:0000313" key="2">
    <source>
        <dbReference type="EMBL" id="KAF3123897.1"/>
    </source>
</evidence>
<reference evidence="2 3" key="1">
    <citation type="submission" date="2019-06" db="EMBL/GenBank/DDBJ databases">
        <authorList>
            <person name="Palmer J.M."/>
        </authorList>
    </citation>
    <scope>NUCLEOTIDE SEQUENCE [LARGE SCALE GENOMIC DNA]</scope>
    <source>
        <strain evidence="2 3">TWF703</strain>
    </source>
</reference>
<feature type="compositionally biased region" description="Basic and acidic residues" evidence="1">
    <location>
        <begin position="333"/>
        <end position="349"/>
    </location>
</feature>
<feature type="compositionally biased region" description="Polar residues" evidence="1">
    <location>
        <begin position="107"/>
        <end position="117"/>
    </location>
</feature>
<comment type="caution">
    <text evidence="2">The sequence shown here is derived from an EMBL/GenBank/DDBJ whole genome shotgun (WGS) entry which is preliminary data.</text>
</comment>